<gene>
    <name evidence="1" type="ORF">EVAR_90994_1</name>
</gene>
<dbReference type="Proteomes" id="UP000299102">
    <property type="component" value="Unassembled WGS sequence"/>
</dbReference>
<keyword evidence="2" id="KW-1185">Reference proteome</keyword>
<evidence type="ECO:0000313" key="2">
    <source>
        <dbReference type="Proteomes" id="UP000299102"/>
    </source>
</evidence>
<dbReference type="AlphaFoldDB" id="A0A4C1Z542"/>
<organism evidence="1 2">
    <name type="scientific">Eumeta variegata</name>
    <name type="common">Bagworm moth</name>
    <name type="synonym">Eumeta japonica</name>
    <dbReference type="NCBI Taxonomy" id="151549"/>
    <lineage>
        <taxon>Eukaryota</taxon>
        <taxon>Metazoa</taxon>
        <taxon>Ecdysozoa</taxon>
        <taxon>Arthropoda</taxon>
        <taxon>Hexapoda</taxon>
        <taxon>Insecta</taxon>
        <taxon>Pterygota</taxon>
        <taxon>Neoptera</taxon>
        <taxon>Endopterygota</taxon>
        <taxon>Lepidoptera</taxon>
        <taxon>Glossata</taxon>
        <taxon>Ditrysia</taxon>
        <taxon>Tineoidea</taxon>
        <taxon>Psychidae</taxon>
        <taxon>Oiketicinae</taxon>
        <taxon>Eumeta</taxon>
    </lineage>
</organism>
<proteinExistence type="predicted"/>
<reference evidence="1 2" key="1">
    <citation type="journal article" date="2019" name="Commun. Biol.">
        <title>The bagworm genome reveals a unique fibroin gene that provides high tensile strength.</title>
        <authorList>
            <person name="Kono N."/>
            <person name="Nakamura H."/>
            <person name="Ohtoshi R."/>
            <person name="Tomita M."/>
            <person name="Numata K."/>
            <person name="Arakawa K."/>
        </authorList>
    </citation>
    <scope>NUCLEOTIDE SEQUENCE [LARGE SCALE GENOMIC DNA]</scope>
</reference>
<sequence>MSLSSYPGFISRGTLPVKFKRAGNLRLSLLTSVQICVRITGRKGASSIQAAAHIEILALCGSLDVRIGRNSSQLNHVVHLRKWVTSLPIDTRNFRAVTSALPTSEKEYDVEGVVGHQNSCSDERVEQRNLLLYYCIRGGHLRGLQRSRGARDSALSLQLQTRSVHPT</sequence>
<comment type="caution">
    <text evidence="1">The sequence shown here is derived from an EMBL/GenBank/DDBJ whole genome shotgun (WGS) entry which is preliminary data.</text>
</comment>
<accession>A0A4C1Z542</accession>
<evidence type="ECO:0000313" key="1">
    <source>
        <dbReference type="EMBL" id="GBP81767.1"/>
    </source>
</evidence>
<name>A0A4C1Z542_EUMVA</name>
<dbReference type="EMBL" id="BGZK01001529">
    <property type="protein sequence ID" value="GBP81767.1"/>
    <property type="molecule type" value="Genomic_DNA"/>
</dbReference>
<protein>
    <submittedName>
        <fullName evidence="1">Uncharacterized protein</fullName>
    </submittedName>
</protein>